<proteinExistence type="predicted"/>
<accession>A0A1V8P001</accession>
<dbReference type="RefSeq" id="WP_046274815.1">
    <property type="nucleotide sequence ID" value="NZ_BPFM01000016.1"/>
</dbReference>
<sequence length="258" mass="29353">MKYLIANRVIYDSESGELVVKEPGNEQSKRLTNTANRILSLLIASPGRVLERDYLLDKVWEEAGHPGSSSSLSQYISILRKTLTSLIFIEEIIVAVPKVGFYFSPEIAVELQNDEERVSTTPLPVSLRKAATKDKKNLWLIAAIAFLLLANLWILSQKQESPRFAAEYSIGEIGSCKFTAYEDLSEEVDPQVMNIIRQLQPELEQKCARKPAQIMVYFQPSVLYGSHGRFFYSYCPTDKATAKIVYCENHYAFNWKLK</sequence>
<protein>
    <submittedName>
        <fullName evidence="2">Transcriptional regulator</fullName>
    </submittedName>
</protein>
<dbReference type="Proteomes" id="UP000192573">
    <property type="component" value="Unassembled WGS sequence"/>
</dbReference>
<dbReference type="PROSITE" id="PS51755">
    <property type="entry name" value="OMPR_PHOB"/>
    <property type="match status" value="1"/>
</dbReference>
<dbReference type="InterPro" id="IPR001867">
    <property type="entry name" value="OmpR/PhoB-type_DNA-bd"/>
</dbReference>
<evidence type="ECO:0000313" key="3">
    <source>
        <dbReference type="Proteomes" id="UP000192573"/>
    </source>
</evidence>
<dbReference type="GO" id="GO:0006355">
    <property type="term" value="P:regulation of DNA-templated transcription"/>
    <property type="evidence" value="ECO:0007669"/>
    <property type="project" value="InterPro"/>
</dbReference>
<dbReference type="GO" id="GO:0003677">
    <property type="term" value="F:DNA binding"/>
    <property type="evidence" value="ECO:0007669"/>
    <property type="project" value="UniProtKB-UniRule"/>
</dbReference>
<organism evidence="2 3">
    <name type="scientific">Citrobacter braakii</name>
    <dbReference type="NCBI Taxonomy" id="57706"/>
    <lineage>
        <taxon>Bacteria</taxon>
        <taxon>Pseudomonadati</taxon>
        <taxon>Pseudomonadota</taxon>
        <taxon>Gammaproteobacteria</taxon>
        <taxon>Enterobacterales</taxon>
        <taxon>Enterobacteriaceae</taxon>
        <taxon>Citrobacter</taxon>
        <taxon>Citrobacter freundii complex</taxon>
    </lineage>
</organism>
<dbReference type="Gene3D" id="1.10.10.10">
    <property type="entry name" value="Winged helix-like DNA-binding domain superfamily/Winged helix DNA-binding domain"/>
    <property type="match status" value="1"/>
</dbReference>
<reference evidence="2 3" key="1">
    <citation type="submission" date="2017-03" db="EMBL/GenBank/DDBJ databases">
        <authorList>
            <person name="Afonso C.L."/>
            <person name="Miller P.J."/>
            <person name="Scott M.A."/>
            <person name="Spackman E."/>
            <person name="Goraichik I."/>
            <person name="Dimitrov K.M."/>
            <person name="Suarez D.L."/>
            <person name="Swayne D.E."/>
        </authorList>
    </citation>
    <scope>NUCLEOTIDE SEQUENCE [LARGE SCALE GENOMIC DNA]</scope>
    <source>
        <strain evidence="2 3">ATCC 51113</strain>
    </source>
</reference>
<dbReference type="AlphaFoldDB" id="A0A1V8P001"/>
<comment type="caution">
    <text evidence="2">The sequence shown here is derived from an EMBL/GenBank/DDBJ whole genome shotgun (WGS) entry which is preliminary data.</text>
</comment>
<dbReference type="Pfam" id="PF00486">
    <property type="entry name" value="Trans_reg_C"/>
    <property type="match status" value="1"/>
</dbReference>
<evidence type="ECO:0000313" key="2">
    <source>
        <dbReference type="EMBL" id="OQM42015.1"/>
    </source>
</evidence>
<keyword evidence="1" id="KW-0238">DNA-binding</keyword>
<dbReference type="SUPFAM" id="SSF46894">
    <property type="entry name" value="C-terminal effector domain of the bipartite response regulators"/>
    <property type="match status" value="1"/>
</dbReference>
<dbReference type="GO" id="GO:0000160">
    <property type="term" value="P:phosphorelay signal transduction system"/>
    <property type="evidence" value="ECO:0007669"/>
    <property type="project" value="InterPro"/>
</dbReference>
<dbReference type="SMART" id="SM00862">
    <property type="entry name" value="Trans_reg_C"/>
    <property type="match status" value="1"/>
</dbReference>
<name>A0A1V8P001_CITBR</name>
<dbReference type="InterPro" id="IPR016032">
    <property type="entry name" value="Sig_transdc_resp-reg_C-effctor"/>
</dbReference>
<evidence type="ECO:0000256" key="1">
    <source>
        <dbReference type="ARBA" id="ARBA00023125"/>
    </source>
</evidence>
<dbReference type="InterPro" id="IPR036388">
    <property type="entry name" value="WH-like_DNA-bd_sf"/>
</dbReference>
<dbReference type="EMBL" id="NAEW01000004">
    <property type="protein sequence ID" value="OQM42015.1"/>
    <property type="molecule type" value="Genomic_DNA"/>
</dbReference>
<gene>
    <name evidence="2" type="ORF">BZK42_10765</name>
</gene>